<organism evidence="4 5">
    <name type="scientific">Brachionus calyciflorus</name>
    <dbReference type="NCBI Taxonomy" id="104777"/>
    <lineage>
        <taxon>Eukaryota</taxon>
        <taxon>Metazoa</taxon>
        <taxon>Spiralia</taxon>
        <taxon>Gnathifera</taxon>
        <taxon>Rotifera</taxon>
        <taxon>Eurotatoria</taxon>
        <taxon>Monogononta</taxon>
        <taxon>Pseudotrocha</taxon>
        <taxon>Ploima</taxon>
        <taxon>Brachionidae</taxon>
        <taxon>Brachionus</taxon>
    </lineage>
</organism>
<comment type="caution">
    <text evidence="4">The sequence shown here is derived from an EMBL/GenBank/DDBJ whole genome shotgun (WGS) entry which is preliminary data.</text>
</comment>
<keyword evidence="3" id="KW-0472">Membrane</keyword>
<evidence type="ECO:0000256" key="2">
    <source>
        <dbReference type="SAM" id="MobiDB-lite"/>
    </source>
</evidence>
<evidence type="ECO:0000256" key="3">
    <source>
        <dbReference type="SAM" id="Phobius"/>
    </source>
</evidence>
<protein>
    <submittedName>
        <fullName evidence="4">Uncharacterized protein</fullName>
    </submittedName>
</protein>
<keyword evidence="5" id="KW-1185">Reference proteome</keyword>
<feature type="compositionally biased region" description="Polar residues" evidence="2">
    <location>
        <begin position="372"/>
        <end position="409"/>
    </location>
</feature>
<feature type="compositionally biased region" description="Low complexity" evidence="2">
    <location>
        <begin position="473"/>
        <end position="483"/>
    </location>
</feature>
<keyword evidence="1" id="KW-0175">Coiled coil</keyword>
<feature type="compositionally biased region" description="Low complexity" evidence="2">
    <location>
        <begin position="346"/>
        <end position="356"/>
    </location>
</feature>
<feature type="transmembrane region" description="Helical" evidence="3">
    <location>
        <begin position="35"/>
        <end position="58"/>
    </location>
</feature>
<reference evidence="4" key="1">
    <citation type="submission" date="2021-02" db="EMBL/GenBank/DDBJ databases">
        <authorList>
            <person name="Nowell W R."/>
        </authorList>
    </citation>
    <scope>NUCLEOTIDE SEQUENCE</scope>
    <source>
        <strain evidence="4">Ploen Becks lab</strain>
    </source>
</reference>
<gene>
    <name evidence="4" type="ORF">OXX778_LOCUS2026</name>
</gene>
<keyword evidence="3" id="KW-1133">Transmembrane helix</keyword>
<keyword evidence="3" id="KW-0812">Transmembrane</keyword>
<dbReference type="Proteomes" id="UP000663879">
    <property type="component" value="Unassembled WGS sequence"/>
</dbReference>
<feature type="region of interest" description="Disordered" evidence="2">
    <location>
        <begin position="642"/>
        <end position="663"/>
    </location>
</feature>
<evidence type="ECO:0000313" key="4">
    <source>
        <dbReference type="EMBL" id="CAF0719204.1"/>
    </source>
</evidence>
<evidence type="ECO:0000256" key="1">
    <source>
        <dbReference type="SAM" id="Coils"/>
    </source>
</evidence>
<sequence length="715" mass="79034">MANVIDNNLITLQESKPFNGTVFAFYTIESPINGYAIIVLALCVLFLVLIIAYFVVIITCSKKNLLNKNDNINIYIKDFKDPLEHNEKKIEAQIIVDDKHENITKTEAIKVRSMNNLANLDQEIKSVKSKEFDPTLSATSFDNNQCGFIKVVLEDEISHSKSLNQNSQYSTRIIPKLMKSNSTINYSENRSQSNNYSNNSDSRTDVGYVAIDLKPSHQTTLWTTNSNLDNNSQGLSVNGSRTGGLSHSTLGTSSVITNGNLTLNLKEGENPFENDSIWTTGSKQTTISRNNSLISGANNSVLTAENIKISDNPFENDGNPFEDDISPELNVQKSKISVKKTKSARSTRTNNSQNNSVMTSDNLSINLKDDNQPSVKNSTSILQNSIEKSNSRLTNNSGNLTINLNDNETPFENDSVWTAKSKSTDEISNLKQNEEVSGVLAEVKNKIDTVNERVNILIRALSDNNVELSGILKNPKSSNSTSTSRHELKSKKSGISYSLMNSNIEIGTGDLNELSDDSFRSQRSLDEESSELIKPLVSLPLKRSQTEVNLKELNPKMSYGALSVLTISKSMESLGSTKPKSQNSLNTNFTIQNLKNNLSLENLRKSLEKNSKIEYKGPVINSIKSNQSSNVESSLNQSSLIGDSGSLSSSMSSSSSSKVKEKIKQFEKRDKIIKAMQKTSGSLNNVNNARKYKFENGSVDDLKYKLEKISSSAEY</sequence>
<evidence type="ECO:0000313" key="5">
    <source>
        <dbReference type="Proteomes" id="UP000663879"/>
    </source>
</evidence>
<name>A0A813MEM9_9BILA</name>
<accession>A0A813MEM9</accession>
<dbReference type="EMBL" id="CAJNOC010000145">
    <property type="protein sequence ID" value="CAF0719204.1"/>
    <property type="molecule type" value="Genomic_DNA"/>
</dbReference>
<dbReference type="AlphaFoldDB" id="A0A813MEM9"/>
<feature type="region of interest" description="Disordered" evidence="2">
    <location>
        <begin position="335"/>
        <end position="409"/>
    </location>
</feature>
<feature type="coiled-coil region" evidence="1">
    <location>
        <begin position="433"/>
        <end position="460"/>
    </location>
</feature>
<feature type="region of interest" description="Disordered" evidence="2">
    <location>
        <begin position="470"/>
        <end position="490"/>
    </location>
</feature>
<feature type="compositionally biased region" description="Basic residues" evidence="2">
    <location>
        <begin position="336"/>
        <end position="345"/>
    </location>
</feature>
<proteinExistence type="predicted"/>
<feature type="compositionally biased region" description="Low complexity" evidence="2">
    <location>
        <begin position="642"/>
        <end position="657"/>
    </location>
</feature>